<keyword evidence="1" id="KW-0808">Transferase</keyword>
<evidence type="ECO:0000313" key="1">
    <source>
        <dbReference type="EMBL" id="MFC5354329.1"/>
    </source>
</evidence>
<dbReference type="Proteomes" id="UP001596166">
    <property type="component" value="Unassembled WGS sequence"/>
</dbReference>
<dbReference type="EC" id="2.4.-.-" evidence="1"/>
<dbReference type="CDD" id="cd03801">
    <property type="entry name" value="GT4_PimA-like"/>
    <property type="match status" value="1"/>
</dbReference>
<dbReference type="Gene3D" id="3.40.50.2000">
    <property type="entry name" value="Glycogen Phosphorylase B"/>
    <property type="match status" value="1"/>
</dbReference>
<dbReference type="RefSeq" id="WP_376994073.1">
    <property type="nucleotide sequence ID" value="NZ_JBHSLC010000006.1"/>
</dbReference>
<dbReference type="GO" id="GO:0016757">
    <property type="term" value="F:glycosyltransferase activity"/>
    <property type="evidence" value="ECO:0007669"/>
    <property type="project" value="UniProtKB-KW"/>
</dbReference>
<evidence type="ECO:0000313" key="2">
    <source>
        <dbReference type="Proteomes" id="UP001596166"/>
    </source>
</evidence>
<dbReference type="SUPFAM" id="SSF53756">
    <property type="entry name" value="UDP-Glycosyltransferase/glycogen phosphorylase"/>
    <property type="match status" value="1"/>
</dbReference>
<organism evidence="1 2">
    <name type="scientific">Azospirillum himalayense</name>
    <dbReference type="NCBI Taxonomy" id="654847"/>
    <lineage>
        <taxon>Bacteria</taxon>
        <taxon>Pseudomonadati</taxon>
        <taxon>Pseudomonadota</taxon>
        <taxon>Alphaproteobacteria</taxon>
        <taxon>Rhodospirillales</taxon>
        <taxon>Azospirillaceae</taxon>
        <taxon>Azospirillum</taxon>
    </lineage>
</organism>
<name>A0ABW0G0H3_9PROT</name>
<dbReference type="PANTHER" id="PTHR12526">
    <property type="entry name" value="GLYCOSYLTRANSFERASE"/>
    <property type="match status" value="1"/>
</dbReference>
<accession>A0ABW0G0H3</accession>
<dbReference type="EMBL" id="JBHSLC010000006">
    <property type="protein sequence ID" value="MFC5354329.1"/>
    <property type="molecule type" value="Genomic_DNA"/>
</dbReference>
<comment type="caution">
    <text evidence="1">The sequence shown here is derived from an EMBL/GenBank/DDBJ whole genome shotgun (WGS) entry which is preliminary data.</text>
</comment>
<reference evidence="2" key="1">
    <citation type="journal article" date="2019" name="Int. J. Syst. Evol. Microbiol.">
        <title>The Global Catalogue of Microorganisms (GCM) 10K type strain sequencing project: providing services to taxonomists for standard genome sequencing and annotation.</title>
        <authorList>
            <consortium name="The Broad Institute Genomics Platform"/>
            <consortium name="The Broad Institute Genome Sequencing Center for Infectious Disease"/>
            <person name="Wu L."/>
            <person name="Ma J."/>
        </authorList>
    </citation>
    <scope>NUCLEOTIDE SEQUENCE [LARGE SCALE GENOMIC DNA]</scope>
    <source>
        <strain evidence="2">CCUG 58760</strain>
    </source>
</reference>
<protein>
    <submittedName>
        <fullName evidence="1">Glycosyltransferase family 4 protein</fullName>
        <ecNumber evidence="1">2.4.-.-</ecNumber>
    </submittedName>
</protein>
<sequence length="561" mass="60965">MPNAAIYFHPEGYVTARKDLKGRHVAGESFLGGFFRHSGVAEFVCHADSPALAAMFMEMAERFAPGRPAKLIPTAQIERLGEVGCLFLPGPGIETFAWQRRRVGQKAYSLCGITHTTSESPQLFGSWVTAPVQPWDAVICTSWAARSSVEAIVRPYAEYLRDRLGATILPLPHLPVIPLGIDTDAFRFDEATRQAERLRLGIAGNDVAVLFLGRLSFHAKAHPTAMYLALQRVAERTGRRIHLIQAGWFGNEAIAEAFQQGARRYCPDVNVVFLDGRLPEVRSRVWAAADLFTSLVDNVQETFGITPVEAMAAGLPGVITDWNGYRETVRHGIDGFRVPTLLPPPGAGVDLAERYASGLDTYDYYVGRVSQVTAVDIDAAATAYERLVSDAGLRRRMGEAARAYAIATFDWRVIIPRYLELWQQLAEIRGQVDESAPWAGAAGSGGAFQAGPNPLRPDPLAMFASYPTAMLSGGMRLVRAGHASMEALAALHADPLNSPVQGVLSPPEDLALAMDAFAPPLGLTVAAVVAQVPEDRQLRLVRSLVHLLKVGLLRMAEPLSL</sequence>
<dbReference type="Pfam" id="PF13692">
    <property type="entry name" value="Glyco_trans_1_4"/>
    <property type="match status" value="1"/>
</dbReference>
<keyword evidence="2" id="KW-1185">Reference proteome</keyword>
<keyword evidence="1" id="KW-0328">Glycosyltransferase</keyword>
<gene>
    <name evidence="1" type="ORF">ACFPMG_04845</name>
</gene>
<proteinExistence type="predicted"/>